<dbReference type="Proteomes" id="UP001054945">
    <property type="component" value="Unassembled WGS sequence"/>
</dbReference>
<name>A0AAV4UB86_CAEEX</name>
<dbReference type="AlphaFoldDB" id="A0AAV4UB86"/>
<dbReference type="EMBL" id="BPLR01012603">
    <property type="protein sequence ID" value="GIY55076.1"/>
    <property type="molecule type" value="Genomic_DNA"/>
</dbReference>
<evidence type="ECO:0000256" key="1">
    <source>
        <dbReference type="SAM" id="MobiDB-lite"/>
    </source>
</evidence>
<keyword evidence="3" id="KW-1185">Reference proteome</keyword>
<organism evidence="2 3">
    <name type="scientific">Caerostris extrusa</name>
    <name type="common">Bark spider</name>
    <name type="synonym">Caerostris bankana</name>
    <dbReference type="NCBI Taxonomy" id="172846"/>
    <lineage>
        <taxon>Eukaryota</taxon>
        <taxon>Metazoa</taxon>
        <taxon>Ecdysozoa</taxon>
        <taxon>Arthropoda</taxon>
        <taxon>Chelicerata</taxon>
        <taxon>Arachnida</taxon>
        <taxon>Araneae</taxon>
        <taxon>Araneomorphae</taxon>
        <taxon>Entelegynae</taxon>
        <taxon>Araneoidea</taxon>
        <taxon>Araneidae</taxon>
        <taxon>Caerostris</taxon>
    </lineage>
</organism>
<gene>
    <name evidence="2" type="ORF">CEXT_668331</name>
</gene>
<comment type="caution">
    <text evidence="2">The sequence shown here is derived from an EMBL/GenBank/DDBJ whole genome shotgun (WGS) entry which is preliminary data.</text>
</comment>
<feature type="compositionally biased region" description="Basic and acidic residues" evidence="1">
    <location>
        <begin position="87"/>
        <end position="97"/>
    </location>
</feature>
<sequence length="103" mass="11869">MGKKGVHYSWGRGVAISSAFVVQQPLVFPTEQPRAPDQSGKKTSVKNFFALLALPTKKKRSHHFNSRQNKKRNLSSVHRGSGFQSYHLDRMRPDPQRRQKLRQ</sequence>
<feature type="region of interest" description="Disordered" evidence="1">
    <location>
        <begin position="57"/>
        <end position="103"/>
    </location>
</feature>
<protein>
    <submittedName>
        <fullName evidence="2">Uncharacterized protein</fullName>
    </submittedName>
</protein>
<reference evidence="2 3" key="1">
    <citation type="submission" date="2021-06" db="EMBL/GenBank/DDBJ databases">
        <title>Caerostris extrusa draft genome.</title>
        <authorList>
            <person name="Kono N."/>
            <person name="Arakawa K."/>
        </authorList>
    </citation>
    <scope>NUCLEOTIDE SEQUENCE [LARGE SCALE GENOMIC DNA]</scope>
</reference>
<feature type="compositionally biased region" description="Basic residues" evidence="1">
    <location>
        <begin position="57"/>
        <end position="73"/>
    </location>
</feature>
<evidence type="ECO:0000313" key="3">
    <source>
        <dbReference type="Proteomes" id="UP001054945"/>
    </source>
</evidence>
<proteinExistence type="predicted"/>
<feature type="compositionally biased region" description="Polar residues" evidence="1">
    <location>
        <begin position="74"/>
        <end position="84"/>
    </location>
</feature>
<accession>A0AAV4UB86</accession>
<evidence type="ECO:0000313" key="2">
    <source>
        <dbReference type="EMBL" id="GIY55076.1"/>
    </source>
</evidence>